<evidence type="ECO:0000313" key="1">
    <source>
        <dbReference type="EMBL" id="SKA88741.1"/>
    </source>
</evidence>
<gene>
    <name evidence="1" type="ORF">SAMN04244570_0733</name>
</gene>
<reference evidence="2" key="1">
    <citation type="submission" date="2017-02" db="EMBL/GenBank/DDBJ databases">
        <authorList>
            <person name="Varghese N."/>
            <person name="Submissions S."/>
        </authorList>
    </citation>
    <scope>NUCLEOTIDE SEQUENCE [LARGE SCALE GENOMIC DNA]</scope>
    <source>
        <strain evidence="2">DSM 23966</strain>
    </source>
</reference>
<sequence length="73" mass="8391">MRISYDPLLIIGDQHIIDHAASRQARELEPVVSVYTVDEPTLQRLFNAADGSPDYFTAARYAKFKERFVEKYG</sequence>
<evidence type="ECO:0000313" key="2">
    <source>
        <dbReference type="Proteomes" id="UP000190042"/>
    </source>
</evidence>
<name>A0A1T4XHZ5_9BACL</name>
<accession>A0A1T4XHZ5</accession>
<dbReference type="EMBL" id="FUYJ01000001">
    <property type="protein sequence ID" value="SKA88741.1"/>
    <property type="molecule type" value="Genomic_DNA"/>
</dbReference>
<dbReference type="AlphaFoldDB" id="A0A1T4XHZ5"/>
<protein>
    <submittedName>
        <fullName evidence="1">Uncharacterized protein</fullName>
    </submittedName>
</protein>
<dbReference type="Proteomes" id="UP000190042">
    <property type="component" value="Unassembled WGS sequence"/>
</dbReference>
<organism evidence="1 2">
    <name type="scientific">Sporosarcina newyorkensis</name>
    <dbReference type="NCBI Taxonomy" id="759851"/>
    <lineage>
        <taxon>Bacteria</taxon>
        <taxon>Bacillati</taxon>
        <taxon>Bacillota</taxon>
        <taxon>Bacilli</taxon>
        <taxon>Bacillales</taxon>
        <taxon>Caryophanaceae</taxon>
        <taxon>Sporosarcina</taxon>
    </lineage>
</organism>
<keyword evidence="2" id="KW-1185">Reference proteome</keyword>
<proteinExistence type="predicted"/>
<dbReference type="RefSeq" id="WP_078816575.1">
    <property type="nucleotide sequence ID" value="NZ_FUYJ01000001.1"/>
</dbReference>